<dbReference type="PANTHER" id="PTHR38765:SF1">
    <property type="entry name" value="DUF484 DOMAIN-CONTAINING PROTEIN"/>
    <property type="match status" value="1"/>
</dbReference>
<name>A0AAW9R7V1_9GAMM</name>
<feature type="coiled-coil region" evidence="1">
    <location>
        <begin position="43"/>
        <end position="77"/>
    </location>
</feature>
<dbReference type="Pfam" id="PF04340">
    <property type="entry name" value="DUF484"/>
    <property type="match status" value="1"/>
</dbReference>
<accession>A0AAW9R7V1</accession>
<dbReference type="SUPFAM" id="SSF55781">
    <property type="entry name" value="GAF domain-like"/>
    <property type="match status" value="1"/>
</dbReference>
<dbReference type="PANTHER" id="PTHR38765">
    <property type="entry name" value="DUF484 DOMAIN-CONTAINING PROTEIN"/>
    <property type="match status" value="1"/>
</dbReference>
<sequence length="233" mass="26191">MSDDQVSLKDVVARFLRRNPGFLDDYPDVLEVLQLQHQSGAAASLIERQVEQLRQKNEELNRQLNRLVHVASENEQLMSRLHQLTLELMAIHDPTAFFEHLGRSLLEDFKADILRICLFDRETAALAGGDVRWVDPEDEALQQFQVHLEKNHTVCGRLSENKLGFLFDNRAQWVQSTALVPLGDNGSLGMMAIGSSDPARFYPGMGTLFLDLLADVIASSLANVQPQAQRRSA</sequence>
<proteinExistence type="predicted"/>
<dbReference type="RefSeq" id="WP_354694578.1">
    <property type="nucleotide sequence ID" value="NZ_JAZHOG010000003.1"/>
</dbReference>
<gene>
    <name evidence="2" type="ORF">V3330_06465</name>
</gene>
<protein>
    <submittedName>
        <fullName evidence="2">DUF484 family protein</fullName>
    </submittedName>
</protein>
<evidence type="ECO:0000313" key="2">
    <source>
        <dbReference type="EMBL" id="MEJ8567265.1"/>
    </source>
</evidence>
<dbReference type="InterPro" id="IPR007435">
    <property type="entry name" value="DUF484"/>
</dbReference>
<dbReference type="EMBL" id="JAZHOG010000003">
    <property type="protein sequence ID" value="MEJ8567265.1"/>
    <property type="molecule type" value="Genomic_DNA"/>
</dbReference>
<keyword evidence="1" id="KW-0175">Coiled coil</keyword>
<keyword evidence="3" id="KW-1185">Reference proteome</keyword>
<evidence type="ECO:0000256" key="1">
    <source>
        <dbReference type="SAM" id="Coils"/>
    </source>
</evidence>
<organism evidence="2 3">
    <name type="scientific">Elongatibacter sediminis</name>
    <dbReference type="NCBI Taxonomy" id="3119006"/>
    <lineage>
        <taxon>Bacteria</taxon>
        <taxon>Pseudomonadati</taxon>
        <taxon>Pseudomonadota</taxon>
        <taxon>Gammaproteobacteria</taxon>
        <taxon>Chromatiales</taxon>
        <taxon>Wenzhouxiangellaceae</taxon>
        <taxon>Elongatibacter</taxon>
    </lineage>
</organism>
<reference evidence="2 3" key="1">
    <citation type="submission" date="2024-02" db="EMBL/GenBank/DDBJ databases">
        <title>A novel Wenzhouxiangellaceae bacterium, isolated from coastal sediments.</title>
        <authorList>
            <person name="Du Z.-J."/>
            <person name="Ye Y.-Q."/>
            <person name="Zhang X.-Y."/>
        </authorList>
    </citation>
    <scope>NUCLEOTIDE SEQUENCE [LARGE SCALE GENOMIC DNA]</scope>
    <source>
        <strain evidence="2 3">CH-27</strain>
    </source>
</reference>
<dbReference type="AlphaFoldDB" id="A0AAW9R7V1"/>
<evidence type="ECO:0000313" key="3">
    <source>
        <dbReference type="Proteomes" id="UP001359886"/>
    </source>
</evidence>
<dbReference type="Proteomes" id="UP001359886">
    <property type="component" value="Unassembled WGS sequence"/>
</dbReference>
<dbReference type="InterPro" id="IPR029016">
    <property type="entry name" value="GAF-like_dom_sf"/>
</dbReference>
<dbReference type="Gene3D" id="3.30.450.40">
    <property type="match status" value="1"/>
</dbReference>
<comment type="caution">
    <text evidence="2">The sequence shown here is derived from an EMBL/GenBank/DDBJ whole genome shotgun (WGS) entry which is preliminary data.</text>
</comment>